<feature type="non-terminal residue" evidence="2">
    <location>
        <position position="1"/>
    </location>
</feature>
<proteinExistence type="predicted"/>
<dbReference type="PANTHER" id="PTHR38432:SF1">
    <property type="entry name" value="TELA-LIKE PROTEIN SAOUHSC_01408"/>
    <property type="match status" value="1"/>
</dbReference>
<evidence type="ECO:0000313" key="2">
    <source>
        <dbReference type="EMBL" id="KKN06429.1"/>
    </source>
</evidence>
<organism evidence="2">
    <name type="scientific">marine sediment metagenome</name>
    <dbReference type="NCBI Taxonomy" id="412755"/>
    <lineage>
        <taxon>unclassified sequences</taxon>
        <taxon>metagenomes</taxon>
        <taxon>ecological metagenomes</taxon>
    </lineage>
</organism>
<dbReference type="EMBL" id="LAZR01004693">
    <property type="protein sequence ID" value="KKN06429.1"/>
    <property type="molecule type" value="Genomic_DNA"/>
</dbReference>
<dbReference type="PANTHER" id="PTHR38432">
    <property type="entry name" value="TELA-LIKE PROTEIN SAOUHSC_01408"/>
    <property type="match status" value="1"/>
</dbReference>
<dbReference type="Pfam" id="PF05816">
    <property type="entry name" value="TelA"/>
    <property type="match status" value="1"/>
</dbReference>
<gene>
    <name evidence="2" type="ORF">LCGC14_1077420</name>
</gene>
<dbReference type="PIRSF" id="PIRSF026508">
    <property type="entry name" value="TelA"/>
    <property type="match status" value="1"/>
</dbReference>
<dbReference type="AlphaFoldDB" id="A0A0F9ML53"/>
<accession>A0A0F9ML53</accession>
<name>A0A0F9ML53_9ZZZZ</name>
<sequence length="335" mass="37730">SKGLDSDNALSVTSWGKEAAEHTVAYADKMLEMVNTRDLDETGDQLRNVLTKAKEINTSGLAINRSRLPIIGPVIDRFRVRYSSAMAQFSTAREAIDSTVNEIQATQRNLEQRIEDLEEAYKHVQIEYDMLGKYIAAGRLASCRISDQTQKLAAEDQTPMSVQRINDMRTFSDKLEKRVTDLMILQQNALNTLPAIRLVQSNNATLIDKYNTISTLTIPVWKRQMLMGLSLEEQADSVELAEKIDDFTNELLRKQADLLKKNTLATARANQRLVIDVETIQHVQKTLIDTVTEVNSIQDRASADREAAVEKIMGLRSQVNERLLGSNESPSRNIH</sequence>
<evidence type="ECO:0008006" key="3">
    <source>
        <dbReference type="Google" id="ProtNLM"/>
    </source>
</evidence>
<evidence type="ECO:0000256" key="1">
    <source>
        <dbReference type="SAM" id="Coils"/>
    </source>
</evidence>
<feature type="coiled-coil region" evidence="1">
    <location>
        <begin position="100"/>
        <end position="127"/>
    </location>
</feature>
<comment type="caution">
    <text evidence="2">The sequence shown here is derived from an EMBL/GenBank/DDBJ whole genome shotgun (WGS) entry which is preliminary data.</text>
</comment>
<dbReference type="InterPro" id="IPR008863">
    <property type="entry name" value="Toxic_anion-R_TelA"/>
</dbReference>
<protein>
    <recommendedName>
        <fullName evidence="3">Toxic anion resistance protein</fullName>
    </recommendedName>
</protein>
<keyword evidence="1" id="KW-0175">Coiled coil</keyword>
<reference evidence="2" key="1">
    <citation type="journal article" date="2015" name="Nature">
        <title>Complex archaea that bridge the gap between prokaryotes and eukaryotes.</title>
        <authorList>
            <person name="Spang A."/>
            <person name="Saw J.H."/>
            <person name="Jorgensen S.L."/>
            <person name="Zaremba-Niedzwiedzka K."/>
            <person name="Martijn J."/>
            <person name="Lind A.E."/>
            <person name="van Eijk R."/>
            <person name="Schleper C."/>
            <person name="Guy L."/>
            <person name="Ettema T.J."/>
        </authorList>
    </citation>
    <scope>NUCLEOTIDE SEQUENCE</scope>
</reference>